<proteinExistence type="predicted"/>
<evidence type="ECO:0000313" key="1">
    <source>
        <dbReference type="EMBL" id="SDZ36925.1"/>
    </source>
</evidence>
<dbReference type="AlphaFoldDB" id="A0A1H3SH58"/>
<sequence length="74" mass="8239">MLLARGHLRVADIYFTEFNRRPNHGYFHAVAKTRAEGTPPPADGSPTLTRGEVWLQRYAPPASCAPSAQIFVKM</sequence>
<dbReference type="Proteomes" id="UP000183417">
    <property type="component" value="Unassembled WGS sequence"/>
</dbReference>
<evidence type="ECO:0000313" key="2">
    <source>
        <dbReference type="Proteomes" id="UP000183417"/>
    </source>
</evidence>
<dbReference type="RefSeq" id="WP_016445839.1">
    <property type="nucleotide sequence ID" value="NZ_CP141274.1"/>
</dbReference>
<dbReference type="EMBL" id="FNPE01000020">
    <property type="protein sequence ID" value="SDZ36925.1"/>
    <property type="molecule type" value="Genomic_DNA"/>
</dbReference>
<accession>A0A1H3SH58</accession>
<protein>
    <submittedName>
        <fullName evidence="1">Uncharacterized protein</fullName>
    </submittedName>
</protein>
<gene>
    <name evidence="1" type="ORF">SAMN05421547_12023</name>
</gene>
<organism evidence="1 2">
    <name type="scientific">Delftia lacustris</name>
    <dbReference type="NCBI Taxonomy" id="558537"/>
    <lineage>
        <taxon>Bacteria</taxon>
        <taxon>Pseudomonadati</taxon>
        <taxon>Pseudomonadota</taxon>
        <taxon>Betaproteobacteria</taxon>
        <taxon>Burkholderiales</taxon>
        <taxon>Comamonadaceae</taxon>
        <taxon>Delftia</taxon>
    </lineage>
</organism>
<dbReference type="GeneID" id="94692546"/>
<reference evidence="1 2" key="1">
    <citation type="submission" date="2016-10" db="EMBL/GenBank/DDBJ databases">
        <authorList>
            <person name="de Groot N.N."/>
        </authorList>
    </citation>
    <scope>NUCLEOTIDE SEQUENCE [LARGE SCALE GENOMIC DNA]</scope>
    <source>
        <strain evidence="1 2">LMG 24775</strain>
    </source>
</reference>
<name>A0A1H3SH58_9BURK</name>